<dbReference type="PANTHER" id="PTHR30482:SF20">
    <property type="entry name" value="HIGH-AFFINITY BRANCHED-CHAIN AMINO ACID TRANSPORT SYSTEM PERMEASE PROTEIN LIVM"/>
    <property type="match status" value="1"/>
</dbReference>
<evidence type="ECO:0000256" key="5">
    <source>
        <dbReference type="ARBA" id="ARBA00023136"/>
    </source>
</evidence>
<evidence type="ECO:0000256" key="7">
    <source>
        <dbReference type="SAM" id="Phobius"/>
    </source>
</evidence>
<evidence type="ECO:0000256" key="1">
    <source>
        <dbReference type="ARBA" id="ARBA00004651"/>
    </source>
</evidence>
<feature type="transmembrane region" description="Helical" evidence="7">
    <location>
        <begin position="12"/>
        <end position="34"/>
    </location>
</feature>
<keyword evidence="8" id="KW-0614">Plasmid</keyword>
<evidence type="ECO:0000313" key="8">
    <source>
        <dbReference type="EMBL" id="AWB06466.1"/>
    </source>
</evidence>
<accession>A0A2R4VPW9</accession>
<evidence type="ECO:0000256" key="2">
    <source>
        <dbReference type="ARBA" id="ARBA00022475"/>
    </source>
</evidence>
<keyword evidence="2" id="KW-1003">Cell membrane</keyword>
<feature type="transmembrane region" description="Helical" evidence="7">
    <location>
        <begin position="288"/>
        <end position="310"/>
    </location>
</feature>
<sequence length="343" mass="35526">MNTNSHVQSLGQPLAVAGGIAALAVLPFLAGNAYLEHLLVLWMLYALLALSLNIVIGYLGELTFGHAAFVGVGAYTSAILSTQLGLPPLLGLPLAGLVAAAFGLVIGYAALRVVGPQFAILTLGFGAILFTITNHWVDLTRGPMGITDIPPMAIGPLAFDSARPTYYLVLALVLATAWLCHALVTSRTGRAFLAVRENAPLAASLGINVFHTKLLGFVAATAIAGIGGAIYAHYIRVITPDIMGVHNVAALIIVVIIGGRGTILGPILGALVYIGLLESLRVAGPLRMVIFAALLTGTVVFLPGGLVSLWQRWRNSHRSETAQPATPAGLPPTGFPSAEGGAK</sequence>
<name>A0A2R4VPW9_9PROT</name>
<feature type="transmembrane region" description="Helical" evidence="7">
    <location>
        <begin position="248"/>
        <end position="276"/>
    </location>
</feature>
<keyword evidence="3 7" id="KW-0812">Transmembrane</keyword>
<dbReference type="GO" id="GO:0005886">
    <property type="term" value="C:plasma membrane"/>
    <property type="evidence" value="ECO:0007669"/>
    <property type="project" value="UniProtKB-SubCell"/>
</dbReference>
<keyword evidence="9" id="KW-1185">Reference proteome</keyword>
<dbReference type="KEGG" id="ahu:A6A40_15305"/>
<dbReference type="GO" id="GO:0015658">
    <property type="term" value="F:branched-chain amino acid transmembrane transporter activity"/>
    <property type="evidence" value="ECO:0007669"/>
    <property type="project" value="InterPro"/>
</dbReference>
<gene>
    <name evidence="8" type="ORF">A6A40_15305</name>
</gene>
<dbReference type="PANTHER" id="PTHR30482">
    <property type="entry name" value="HIGH-AFFINITY BRANCHED-CHAIN AMINO ACID TRANSPORT SYSTEM PERMEASE"/>
    <property type="match status" value="1"/>
</dbReference>
<geneLocation type="plasmid" evidence="8 9">
    <name>pYZ1</name>
</geneLocation>
<dbReference type="RefSeq" id="WP_108546776.1">
    <property type="nucleotide sequence ID" value="NZ_CP028902.1"/>
</dbReference>
<feature type="transmembrane region" description="Helical" evidence="7">
    <location>
        <begin position="92"/>
        <end position="111"/>
    </location>
</feature>
<keyword evidence="4 7" id="KW-1133">Transmembrane helix</keyword>
<dbReference type="AlphaFoldDB" id="A0A2R4VPW9"/>
<dbReference type="OrthoDB" id="9804361at2"/>
<dbReference type="InterPro" id="IPR043428">
    <property type="entry name" value="LivM-like"/>
</dbReference>
<feature type="transmembrane region" description="Helical" evidence="7">
    <location>
        <begin position="40"/>
        <end position="60"/>
    </location>
</feature>
<dbReference type="Pfam" id="PF02653">
    <property type="entry name" value="BPD_transp_2"/>
    <property type="match status" value="1"/>
</dbReference>
<dbReference type="EMBL" id="CP028902">
    <property type="protein sequence ID" value="AWB06466.1"/>
    <property type="molecule type" value="Genomic_DNA"/>
</dbReference>
<protein>
    <submittedName>
        <fullName evidence="8">Branched-chain amino acid ABC transporter permease</fullName>
    </submittedName>
</protein>
<feature type="transmembrane region" description="Helical" evidence="7">
    <location>
        <begin position="214"/>
        <end position="236"/>
    </location>
</feature>
<evidence type="ECO:0000313" key="9">
    <source>
        <dbReference type="Proteomes" id="UP000077405"/>
    </source>
</evidence>
<evidence type="ECO:0000256" key="4">
    <source>
        <dbReference type="ARBA" id="ARBA00022989"/>
    </source>
</evidence>
<proteinExistence type="predicted"/>
<comment type="subcellular location">
    <subcellularLocation>
        <location evidence="1">Cell membrane</location>
        <topology evidence="1">Multi-pass membrane protein</topology>
    </subcellularLocation>
</comment>
<keyword evidence="5 7" id="KW-0472">Membrane</keyword>
<feature type="region of interest" description="Disordered" evidence="6">
    <location>
        <begin position="319"/>
        <end position="343"/>
    </location>
</feature>
<feature type="transmembrane region" description="Helical" evidence="7">
    <location>
        <begin position="118"/>
        <end position="137"/>
    </location>
</feature>
<evidence type="ECO:0000256" key="6">
    <source>
        <dbReference type="SAM" id="MobiDB-lite"/>
    </source>
</evidence>
<dbReference type="InterPro" id="IPR001851">
    <property type="entry name" value="ABC_transp_permease"/>
</dbReference>
<organism evidence="8 9">
    <name type="scientific">Azospirillum humicireducens</name>
    <dbReference type="NCBI Taxonomy" id="1226968"/>
    <lineage>
        <taxon>Bacteria</taxon>
        <taxon>Pseudomonadati</taxon>
        <taxon>Pseudomonadota</taxon>
        <taxon>Alphaproteobacteria</taxon>
        <taxon>Rhodospirillales</taxon>
        <taxon>Azospirillaceae</taxon>
        <taxon>Azospirillum</taxon>
    </lineage>
</organism>
<reference evidence="8 9" key="1">
    <citation type="submission" date="2018-04" db="EMBL/GenBank/DDBJ databases">
        <title>Complete genome sequence of the nitrogen-fixing bacterium Azospirillum humicireducens type strain SgZ-5.</title>
        <authorList>
            <person name="Yu Z."/>
        </authorList>
    </citation>
    <scope>NUCLEOTIDE SEQUENCE [LARGE SCALE GENOMIC DNA]</scope>
    <source>
        <strain evidence="8 9">SgZ-5</strain>
        <plasmid evidence="8 9">pYZ1</plasmid>
    </source>
</reference>
<dbReference type="CDD" id="cd06581">
    <property type="entry name" value="TM_PBP1_LivM_like"/>
    <property type="match status" value="1"/>
</dbReference>
<evidence type="ECO:0000256" key="3">
    <source>
        <dbReference type="ARBA" id="ARBA00022692"/>
    </source>
</evidence>
<feature type="transmembrane region" description="Helical" evidence="7">
    <location>
        <begin position="165"/>
        <end position="184"/>
    </location>
</feature>
<dbReference type="Proteomes" id="UP000077405">
    <property type="component" value="Plasmid pYZ1"/>
</dbReference>